<comment type="caution">
    <text evidence="1">The sequence shown here is derived from an EMBL/GenBank/DDBJ whole genome shotgun (WGS) entry which is preliminary data.</text>
</comment>
<name>A0A2D0NIN5_FLAN2</name>
<dbReference type="AlphaFoldDB" id="A0A2D0NIN5"/>
<dbReference type="Proteomes" id="UP000223913">
    <property type="component" value="Unassembled WGS sequence"/>
</dbReference>
<protein>
    <submittedName>
        <fullName evidence="1">Uncharacterized protein</fullName>
    </submittedName>
</protein>
<accession>A0A2D0NIN5</accession>
<sequence>MTSRYRWLLIPLLFYLSMPVGISQGRIRINQEQARVMEAALRYDLAKDYVYDSTVYRTLVLDKQVRKQGLAILEITTNPDSILYYSVSYGESELAGIIAGDSSWLDLMLAFNDREGELSRIKQGDLQLPEYNLQLRSNRSLRRQFKGKRGWERFYARHPGSNGLYRISAPLIRDDMAILYLSHTRGGLSGSGVILLLEKKPQWEVIHLVELWVS</sequence>
<evidence type="ECO:0000313" key="2">
    <source>
        <dbReference type="Proteomes" id="UP000223913"/>
    </source>
</evidence>
<reference evidence="1 2" key="1">
    <citation type="submission" date="2017-10" db="EMBL/GenBank/DDBJ databases">
        <title>The draft genome sequence of Lewinella nigricans NBRC 102662.</title>
        <authorList>
            <person name="Wang K."/>
        </authorList>
    </citation>
    <scope>NUCLEOTIDE SEQUENCE [LARGE SCALE GENOMIC DNA]</scope>
    <source>
        <strain evidence="1 2">NBRC 102662</strain>
    </source>
</reference>
<organism evidence="1 2">
    <name type="scientific">Flavilitoribacter nigricans (strain ATCC 23147 / DSM 23189 / NBRC 102662 / NCIMB 1420 / SS-2)</name>
    <name type="common">Lewinella nigricans</name>
    <dbReference type="NCBI Taxonomy" id="1122177"/>
    <lineage>
        <taxon>Bacteria</taxon>
        <taxon>Pseudomonadati</taxon>
        <taxon>Bacteroidota</taxon>
        <taxon>Saprospiria</taxon>
        <taxon>Saprospirales</taxon>
        <taxon>Lewinellaceae</taxon>
        <taxon>Flavilitoribacter</taxon>
    </lineage>
</organism>
<dbReference type="RefSeq" id="WP_099148452.1">
    <property type="nucleotide sequence ID" value="NZ_PDUD01000002.1"/>
</dbReference>
<keyword evidence="2" id="KW-1185">Reference proteome</keyword>
<evidence type="ECO:0000313" key="1">
    <source>
        <dbReference type="EMBL" id="PHN08250.1"/>
    </source>
</evidence>
<gene>
    <name evidence="1" type="ORF">CRP01_02705</name>
</gene>
<proteinExistence type="predicted"/>
<dbReference type="EMBL" id="PDUD01000002">
    <property type="protein sequence ID" value="PHN08250.1"/>
    <property type="molecule type" value="Genomic_DNA"/>
</dbReference>